<reference evidence="1 2" key="1">
    <citation type="journal article" date="2024" name="Science">
        <title>Giant polyketide synthase enzymes in the biosynthesis of giant marine polyether toxins.</title>
        <authorList>
            <person name="Fallon T.R."/>
            <person name="Shende V.V."/>
            <person name="Wierzbicki I.H."/>
            <person name="Pendleton A.L."/>
            <person name="Watervoot N.F."/>
            <person name="Auber R.P."/>
            <person name="Gonzalez D.J."/>
            <person name="Wisecaver J.H."/>
            <person name="Moore B.S."/>
        </authorList>
    </citation>
    <scope>NUCLEOTIDE SEQUENCE [LARGE SCALE GENOMIC DNA]</scope>
    <source>
        <strain evidence="1 2">12B1</strain>
    </source>
</reference>
<keyword evidence="2" id="KW-1185">Reference proteome</keyword>
<comment type="caution">
    <text evidence="1">The sequence shown here is derived from an EMBL/GenBank/DDBJ whole genome shotgun (WGS) entry which is preliminary data.</text>
</comment>
<accession>A0AB34II29</accession>
<name>A0AB34II29_PRYPA</name>
<evidence type="ECO:0000313" key="1">
    <source>
        <dbReference type="EMBL" id="KAL1498852.1"/>
    </source>
</evidence>
<dbReference type="CDD" id="cd09272">
    <property type="entry name" value="RNase_HI_RT_Ty1"/>
    <property type="match status" value="1"/>
</dbReference>
<protein>
    <submittedName>
        <fullName evidence="1">Uncharacterized protein</fullName>
    </submittedName>
</protein>
<proteinExistence type="predicted"/>
<dbReference type="Proteomes" id="UP001515480">
    <property type="component" value="Unassembled WGS sequence"/>
</dbReference>
<sequence length="202" mass="21805">MEAAFNLLGYLVNTRALGITYGGTLRIPMGLQEYPPGFVESSGLHTYHDSSWGTAAQPYGGFAVMRSNGTICASSRAMKIVPDSTAEAETAVASKAAKETVAVRLVSEDIGRMVKGPTVLLGDNKAARDIVVKAGLSARTRYFERATLGIKRLYMLLVVTPYLVSTKDMAADILTKCTDKDTFLRMRGYLLNLENGPYASGH</sequence>
<dbReference type="AlphaFoldDB" id="A0AB34II29"/>
<evidence type="ECO:0000313" key="2">
    <source>
        <dbReference type="Proteomes" id="UP001515480"/>
    </source>
</evidence>
<gene>
    <name evidence="1" type="ORF">AB1Y20_013378</name>
</gene>
<organism evidence="1 2">
    <name type="scientific">Prymnesium parvum</name>
    <name type="common">Toxic golden alga</name>
    <dbReference type="NCBI Taxonomy" id="97485"/>
    <lineage>
        <taxon>Eukaryota</taxon>
        <taxon>Haptista</taxon>
        <taxon>Haptophyta</taxon>
        <taxon>Prymnesiophyceae</taxon>
        <taxon>Prymnesiales</taxon>
        <taxon>Prymnesiaceae</taxon>
        <taxon>Prymnesium</taxon>
    </lineage>
</organism>
<dbReference type="EMBL" id="JBGBPQ010000026">
    <property type="protein sequence ID" value="KAL1498852.1"/>
    <property type="molecule type" value="Genomic_DNA"/>
</dbReference>